<sequence length="940" mass="106313">MSTRSFVYTTNNIIQFPPVVPNPTNEVEPAEAISMYSGSDDPAADDLEDYVDPTLKARYRKRTFAGDNPMLIWMEERDLFIAEFLRLEAPEDDQESCSAPECRSVGLFRCPQCSDICLFCQTCIVQRHEASPFHVVEKWNSQFFARCSLQSLGLSIQLGHPIGVSCLNPTRAYEKGFTVITSHGIVTTTLRFCDCAEAVSRPAQLLRARLFPATTIDPHTAATFEVLRLFQLLTFGSKVSGFEFYTALTCLTNNLGEPQPDRYNIFMRIVRQWHHIRMLKRSGRGHALDGVAGTSEGECAVLCPACPHPGKNLPMDWKAAPPSKGWIYSLFLAIDANFRLKHLSASDDKRDPGLHTGLAYFVEEKKYKVFLAQTTDLLQEPSTCSNYDAVKSASIRGGKGVTASGVGTIECSRHDMKRPLSVGDLQLGEKYANMDYLYFSSLNNHSPASCTVSYDIACQWTRNMSKCATVYSSEALSIKYLVPKFHLYAHRSECQNNYSFNLTPNRGWAAMNPVSSSTKEMGPGSRRDTLDDHFGDYNWRKVVSMHLTLLRRIQEAIPMRAEHVTTFLEFSKSLPADTTKAFSQMIWDFEAGKSSKNPYETTLAVESQSKVRLALTEEDAAAIARDESLNIHSTVSPSVLIHQGLELEDQQVRLALDSKALGASATEHQRSQIIECRSRLLRRITIWCQVQALYMPGAVGLRSASDESDPASAETIKLLLPSSAISLMTCDKKLAEYEWRLRYGLVFDCLAELRRHLLVLNTMYQSKDSYIRGQKHNTRSNTLIHGVQSRIKYVTNKYRSSRVALTALSELLGKDGQWESTIRPLLDNDIRGLREGEDASSSEGRRQLSWIWSSQRTSDEELTQGMNEALRIEWCKARARAQRWQEECILLWEEMRCVVDFHQWQAGIWETCANEAASRALIYYLRCLLKIKYPIEPERR</sequence>
<name>A0A067NAZ9_PLEO1</name>
<dbReference type="Proteomes" id="UP000027073">
    <property type="component" value="Unassembled WGS sequence"/>
</dbReference>
<organism evidence="2 3">
    <name type="scientific">Pleurotus ostreatus (strain PC15)</name>
    <name type="common">Oyster mushroom</name>
    <dbReference type="NCBI Taxonomy" id="1137138"/>
    <lineage>
        <taxon>Eukaryota</taxon>
        <taxon>Fungi</taxon>
        <taxon>Dikarya</taxon>
        <taxon>Basidiomycota</taxon>
        <taxon>Agaricomycotina</taxon>
        <taxon>Agaricomycetes</taxon>
        <taxon>Agaricomycetidae</taxon>
        <taxon>Agaricales</taxon>
        <taxon>Pleurotineae</taxon>
        <taxon>Pleurotaceae</taxon>
        <taxon>Pleurotus</taxon>
    </lineage>
</organism>
<dbReference type="InterPro" id="IPR040521">
    <property type="entry name" value="KDZ"/>
</dbReference>
<gene>
    <name evidence="2" type="ORF">PLEOSDRAFT_52606</name>
</gene>
<proteinExistence type="predicted"/>
<protein>
    <recommendedName>
        <fullName evidence="1">CxC2-like cysteine cluster KDZ transposase-associated domain-containing protein</fullName>
    </recommendedName>
</protein>
<dbReference type="HOGENOM" id="CLU_003703_13_0_1"/>
<dbReference type="AlphaFoldDB" id="A0A067NAZ9"/>
<dbReference type="Pfam" id="PF18758">
    <property type="entry name" value="KDZ"/>
    <property type="match status" value="1"/>
</dbReference>
<evidence type="ECO:0000313" key="3">
    <source>
        <dbReference type="Proteomes" id="UP000027073"/>
    </source>
</evidence>
<accession>A0A067NAZ9</accession>
<dbReference type="InterPro" id="IPR041457">
    <property type="entry name" value="CxC2_KDZ-assoc"/>
</dbReference>
<dbReference type="PANTHER" id="PTHR33096:SF1">
    <property type="entry name" value="CXC1-LIKE CYSTEINE CLUSTER ASSOCIATED WITH KDZ TRANSPOSASES DOMAIN-CONTAINING PROTEIN"/>
    <property type="match status" value="1"/>
</dbReference>
<dbReference type="EMBL" id="KL198012">
    <property type="protein sequence ID" value="KDQ24135.1"/>
    <property type="molecule type" value="Genomic_DNA"/>
</dbReference>
<evidence type="ECO:0000259" key="1">
    <source>
        <dbReference type="Pfam" id="PF18803"/>
    </source>
</evidence>
<reference evidence="3" key="1">
    <citation type="journal article" date="2014" name="Proc. Natl. Acad. Sci. U.S.A.">
        <title>Extensive sampling of basidiomycete genomes demonstrates inadequacy of the white-rot/brown-rot paradigm for wood decay fungi.</title>
        <authorList>
            <person name="Riley R."/>
            <person name="Salamov A.A."/>
            <person name="Brown D.W."/>
            <person name="Nagy L.G."/>
            <person name="Floudas D."/>
            <person name="Held B.W."/>
            <person name="Levasseur A."/>
            <person name="Lombard V."/>
            <person name="Morin E."/>
            <person name="Otillar R."/>
            <person name="Lindquist E.A."/>
            <person name="Sun H."/>
            <person name="LaButti K.M."/>
            <person name="Schmutz J."/>
            <person name="Jabbour D."/>
            <person name="Luo H."/>
            <person name="Baker S.E."/>
            <person name="Pisabarro A.G."/>
            <person name="Walton J.D."/>
            <person name="Blanchette R.A."/>
            <person name="Henrissat B."/>
            <person name="Martin F."/>
            <person name="Cullen D."/>
            <person name="Hibbett D.S."/>
            <person name="Grigoriev I.V."/>
        </authorList>
    </citation>
    <scope>NUCLEOTIDE SEQUENCE [LARGE SCALE GENOMIC DNA]</scope>
    <source>
        <strain evidence="3">PC15</strain>
    </source>
</reference>
<evidence type="ECO:0000313" key="2">
    <source>
        <dbReference type="EMBL" id="KDQ24135.1"/>
    </source>
</evidence>
<dbReference type="Pfam" id="PF18803">
    <property type="entry name" value="CxC2"/>
    <property type="match status" value="1"/>
</dbReference>
<dbReference type="VEuPathDB" id="FungiDB:PLEOSDRAFT_52606"/>
<dbReference type="STRING" id="1137138.A0A067NAZ9"/>
<feature type="domain" description="CxC2-like cysteine cluster KDZ transposase-associated" evidence="1">
    <location>
        <begin position="149"/>
        <end position="256"/>
    </location>
</feature>
<dbReference type="PANTHER" id="PTHR33096">
    <property type="entry name" value="CXC2 DOMAIN-CONTAINING PROTEIN"/>
    <property type="match status" value="1"/>
</dbReference>
<dbReference type="InParanoid" id="A0A067NAZ9"/>